<evidence type="ECO:0008006" key="7">
    <source>
        <dbReference type="Google" id="ProtNLM"/>
    </source>
</evidence>
<feature type="domain" description="Cell morphogenesis protein N-terminal" evidence="2">
    <location>
        <begin position="368"/>
        <end position="949"/>
    </location>
</feature>
<feature type="domain" description="Cell morphogenesis central region" evidence="4">
    <location>
        <begin position="986"/>
        <end position="1459"/>
    </location>
</feature>
<feature type="region of interest" description="Disordered" evidence="1">
    <location>
        <begin position="1"/>
        <end position="67"/>
    </location>
</feature>
<evidence type="ECO:0000259" key="2">
    <source>
        <dbReference type="Pfam" id="PF14222"/>
    </source>
</evidence>
<feature type="region of interest" description="Disordered" evidence="1">
    <location>
        <begin position="2479"/>
        <end position="2556"/>
    </location>
</feature>
<gene>
    <name evidence="5" type="ORF">GJ744_001622</name>
</gene>
<dbReference type="GO" id="GO:0005938">
    <property type="term" value="C:cell cortex"/>
    <property type="evidence" value="ECO:0007669"/>
    <property type="project" value="TreeGrafter"/>
</dbReference>
<dbReference type="GO" id="GO:0030427">
    <property type="term" value="C:site of polarized growth"/>
    <property type="evidence" value="ECO:0007669"/>
    <property type="project" value="TreeGrafter"/>
</dbReference>
<feature type="domain" description="Cell morphogenesis central region" evidence="4">
    <location>
        <begin position="1766"/>
        <end position="1933"/>
    </location>
</feature>
<proteinExistence type="predicted"/>
<feature type="region of interest" description="Disordered" evidence="1">
    <location>
        <begin position="2398"/>
        <end position="2428"/>
    </location>
</feature>
<feature type="compositionally biased region" description="Polar residues" evidence="1">
    <location>
        <begin position="2539"/>
        <end position="2556"/>
    </location>
</feature>
<dbReference type="Pfam" id="PF14222">
    <property type="entry name" value="MOR2-PAG1_N"/>
    <property type="match status" value="1"/>
</dbReference>
<dbReference type="Pfam" id="PF14225">
    <property type="entry name" value="MOR2-PAG1_C"/>
    <property type="match status" value="1"/>
</dbReference>
<dbReference type="EMBL" id="JAACFV010000124">
    <property type="protein sequence ID" value="KAF7504901.1"/>
    <property type="molecule type" value="Genomic_DNA"/>
</dbReference>
<dbReference type="InterPro" id="IPR039867">
    <property type="entry name" value="Furry/Tao3/Mor2"/>
</dbReference>
<reference evidence="5" key="1">
    <citation type="submission" date="2020-02" db="EMBL/GenBank/DDBJ databases">
        <authorList>
            <person name="Palmer J.M."/>
        </authorList>
    </citation>
    <scope>NUCLEOTIDE SEQUENCE</scope>
    <source>
        <strain evidence="5">EPUS1.4</strain>
        <tissue evidence="5">Thallus</tissue>
    </source>
</reference>
<evidence type="ECO:0000259" key="3">
    <source>
        <dbReference type="Pfam" id="PF14225"/>
    </source>
</evidence>
<feature type="domain" description="Cell morphogenesis central region" evidence="4">
    <location>
        <begin position="1469"/>
        <end position="1731"/>
    </location>
</feature>
<dbReference type="InterPro" id="IPR016024">
    <property type="entry name" value="ARM-type_fold"/>
</dbReference>
<keyword evidence="6" id="KW-1185">Reference proteome</keyword>
<feature type="domain" description="Cell morphogenesis protein C-terminal" evidence="3">
    <location>
        <begin position="1984"/>
        <end position="2233"/>
    </location>
</feature>
<dbReference type="Proteomes" id="UP000606974">
    <property type="component" value="Unassembled WGS sequence"/>
</dbReference>
<feature type="compositionally biased region" description="Polar residues" evidence="1">
    <location>
        <begin position="2416"/>
        <end position="2428"/>
    </location>
</feature>
<feature type="compositionally biased region" description="Polar residues" evidence="1">
    <location>
        <begin position="1"/>
        <end position="35"/>
    </location>
</feature>
<feature type="compositionally biased region" description="Polar residues" evidence="1">
    <location>
        <begin position="168"/>
        <end position="217"/>
    </location>
</feature>
<feature type="region of interest" description="Disordered" evidence="1">
    <location>
        <begin position="306"/>
        <end position="350"/>
    </location>
</feature>
<feature type="region of interest" description="Disordered" evidence="1">
    <location>
        <begin position="105"/>
        <end position="225"/>
    </location>
</feature>
<feature type="compositionally biased region" description="Low complexity" evidence="1">
    <location>
        <begin position="156"/>
        <end position="167"/>
    </location>
</feature>
<dbReference type="PANTHER" id="PTHR12295">
    <property type="entry name" value="FURRY-RELATED"/>
    <property type="match status" value="1"/>
</dbReference>
<feature type="compositionally biased region" description="Low complexity" evidence="1">
    <location>
        <begin position="2518"/>
        <end position="2538"/>
    </location>
</feature>
<evidence type="ECO:0000259" key="4">
    <source>
        <dbReference type="Pfam" id="PF14228"/>
    </source>
</evidence>
<feature type="compositionally biased region" description="Polar residues" evidence="1">
    <location>
        <begin position="306"/>
        <end position="322"/>
    </location>
</feature>
<organism evidence="5 6">
    <name type="scientific">Endocarpon pusillum</name>
    <dbReference type="NCBI Taxonomy" id="364733"/>
    <lineage>
        <taxon>Eukaryota</taxon>
        <taxon>Fungi</taxon>
        <taxon>Dikarya</taxon>
        <taxon>Ascomycota</taxon>
        <taxon>Pezizomycotina</taxon>
        <taxon>Eurotiomycetes</taxon>
        <taxon>Chaetothyriomycetidae</taxon>
        <taxon>Verrucariales</taxon>
        <taxon>Verrucariaceae</taxon>
        <taxon>Endocarpon</taxon>
    </lineage>
</organism>
<dbReference type="InterPro" id="IPR029473">
    <property type="entry name" value="MOR2-PAG1_mid"/>
</dbReference>
<dbReference type="PANTHER" id="PTHR12295:SF30">
    <property type="entry name" value="PROTEIN FURRY"/>
    <property type="match status" value="1"/>
</dbReference>
<feature type="region of interest" description="Disordered" evidence="1">
    <location>
        <begin position="2592"/>
        <end position="2612"/>
    </location>
</feature>
<evidence type="ECO:0000313" key="6">
    <source>
        <dbReference type="Proteomes" id="UP000606974"/>
    </source>
</evidence>
<dbReference type="InterPro" id="IPR025614">
    <property type="entry name" value="Cell_morpho_N"/>
</dbReference>
<dbReference type="GO" id="GO:0000902">
    <property type="term" value="P:cell morphogenesis"/>
    <property type="evidence" value="ECO:0007669"/>
    <property type="project" value="InterPro"/>
</dbReference>
<sequence>MMLHSHATSEARQALSAQSTQINPPDSISTSNHYASSFAERFPAKSVQPSTSHNKDTSSARGRAIDSSAFGAAPLQLPGRAQSAQPSQPEASYARSTGVLERKASNSYGHHRQTSVIHGLQHSRNPSFNTSTANSPSTPEAYNAGSNASIDSTIKSPELSSPLTTSTIASSSHVQGLSGSTMADQTIPMSVSHGASHQRKPTLSSRSRQGHGQQPSHSRQRSEPRTPGEYALHHLLNAFVNQADRKINHCIASIGEMATPVEQLCGHGVDPTFDQLIKALGHIVRLKPKPLIDCLMYWRKAKAEASSQAKNQLNQQKSTPPSNSAPPGLLRRNTEPVHSNSNMTSLHSDNDATTVLSGSLAEEVVLTERRATVSVYLVCRVLIEIFEQSTLAAITTDLAAKLEDIIFGQLKTLDPTQIASSSLRMANWRIYGQLLGQMSKIDFVNVAQKFLQELDYCQKEIARNAGSIVARELESRAELLILGMRHLHVRSFPEASWIESAEFIRNIGRLFVSSHGSRIKQAYCHILEKLLLAIALDVRSDLSLSRWRESLDMLNMRLSQMLAKVRHWNTAYPLWALLLCVSPKELFLAQWLPAISSLGPKLKERPTRGPALQAICRLTWTYLYRYAESSGGTTRKIEDIIKLALPQGRKTHLSTDPFIAEPLIELIRIIGFRHQELCFRTIIFPLINSDLFTSGKDLKIEQMEPEKMVIGIRAFLAIMSDLEKGDQGRPTFPQRFPTASMVEPLPTTSAYSRPQLLADPNPRIAIQDDILSRPVNTTKLGDVARQYYLGFCEILGKITILCDNTFGGQAVLNEKFGGIAPKTPLAETFGFSKKDEGQSIDQKQAYYDLLHVAIQALPRCLSEHVPFTSLINLLCTGSAHIQSNIAASSSQSLKSIARQGHAQPVAIGYPRFIFNYDLKYSTMSDEGMLGPGHIETTLTLYIELLRIWTQEIRQKIRAADTEIVENGAGVVRGVRLEKSNVLTQVDEIESYGLFFLCSQSRRVRTFAIEVLRMVTDFDTALGSEQSNRIIRILKDDLQRILDLNEDHLNVAERSRLQKSKRKSATQNTLIEICSSEGPYDSTLWLKIFPNLIRITYQMCPNVIALSRLKVCDRLVQMQSSIEFLADHIRSPQHVAQESKMAARNAATPPDVLIEQWKLYLTMACVTLSHSGAQSQSQLANAVHARKASRAATASQDKIGSARSLFSAVIPLLSAGPDAIRNAIVLALGSINKNLYRTLLESLQYAVTTCNDEAKARIGSHHRTPSSPLRNPKTDRLRTEVTHVYKLTSAFLKVPEVYNDDWILNNLVVYSKDLRIFLSDAEVQNDWKFQKLRFHYCGLMEELFEGINRSRNPSRWLPFESRKSAFTLMEDWCGYSANPSQISQREDAMRQFAIEQQQESGERINVSAAMEKEKTSLRVAALSAMASLCAGPITIKTESKAVLQFNLPRMLSWIESIFATLSDKLHAIGRRALRELITHNKEYPYIMEHAIERCYGSEKLKALESYFGVVAEVLIDHADYPMAFWRILGAVLFTLGSESREIRMKSAHLLRTLEERQQRSSKLRDFDISIADKTTAVYKLAQFEYSRRLSKAHGELAFLIFSEFSLHFKSVSTDHQRNMVAAILPWIQVMELQLDPNGGPTAVSYMLLSNLFEITVKSSSVLHNEVQALWQALATGPHGGNVQLILDFIILLSLERREQNFVDYAKQIVVFLSGTPAGSKVIEFFLLQLAPKNMVNEKKSADQSPPDMGNLPYVADLSAVLPTGNKQAGLSLGQIAMIFLVDLMVAPVALPTDSAIKLIHAVLILWDHYTVSVQEQAREMLVHLIHELVTSKIGDSTLAANKNKIEHLVEAIRQNETNVVWSYEDNNGKEDDDGGSRVPASMMNLSRKVVELFSMAYKNFNDLWAKEALSWASTCPVRHLACRSFQVFRCLSVTLDLRMLADMLARLSNTIADEQTDYQTFSMEILTTLKVIISDLDPHNVLRYAQLFWTTCACLNTIHEREFSESLGMLEKLLDRLDMSQPMVVKILMDAQPPKWEGDFEGLQPLVYKGLKSVESLDRTLSVLDRLAGLPNNDLVGDSSRLLYSVLANLPRLLRQFDLETREQETLNCASRLAEVADQQRYAAIGQCLAEFVRGHHRTSRDFLHAAIAAVQSSFFPEYDGKSLVFLMGFLTNKNSWFRLKTMEILCVLIPEVNMKRPDVACHGPDLISPLLRLLQTEVCPQALEVMDHIMEVQGNPMERHHIRMSLASGSARAIRKEYERTQSLYGIPLSTGWSIPMPAVYSSLTRNNVHAVFYTCGDAEVMQRNAATTPEVEFRSDEGYSDSYFPTRRTNTMKSVDTVPDANMNDLLHKLDSLDDFFDEPNTPTEPTNTSTYDSHDLHDNGTHTYDQQTAPILKKSLARTASSSSFHNGLAESRPPTSHQNSVMTPTAFNTTPVSATLDYTTLPLPAVPNMHLSVRPALHGRSVTSPANNCAISQPTSAPAISNFSNGGGSFLSEEDESLDEATFSDSESSPFPALTTQTSSTSSGPGPSVSAGGPTMSTPKPVTPHSATEFNGSFSFEGMRRGMRRLTGTKGEREKEKDRVREMARMRALSGGTSAGLNGPLNGSPRVPRVPLEYLNANAGAVSNPATSPGT</sequence>
<feature type="compositionally biased region" description="Polar residues" evidence="1">
    <location>
        <begin position="122"/>
        <end position="155"/>
    </location>
</feature>
<name>A0A8H7AD27_9EURO</name>
<evidence type="ECO:0000256" key="1">
    <source>
        <dbReference type="SAM" id="MobiDB-lite"/>
    </source>
</evidence>
<dbReference type="InterPro" id="IPR025481">
    <property type="entry name" value="Cell_Morphogen_C"/>
</dbReference>
<comment type="caution">
    <text evidence="5">The sequence shown here is derived from an EMBL/GenBank/DDBJ whole genome shotgun (WGS) entry which is preliminary data.</text>
</comment>
<accession>A0A8H7AD27</accession>
<evidence type="ECO:0000313" key="5">
    <source>
        <dbReference type="EMBL" id="KAF7504901.1"/>
    </source>
</evidence>
<protein>
    <recommendedName>
        <fullName evidence="7">Cell morphogenesis protein</fullName>
    </recommendedName>
</protein>
<dbReference type="OrthoDB" id="6287725at2759"/>
<feature type="compositionally biased region" description="Polar residues" evidence="1">
    <location>
        <begin position="336"/>
        <end position="350"/>
    </location>
</feature>
<feature type="region of interest" description="Disordered" evidence="1">
    <location>
        <begin position="77"/>
        <end position="96"/>
    </location>
</feature>
<dbReference type="Pfam" id="PF14228">
    <property type="entry name" value="MOR2-PAG1_mid"/>
    <property type="match status" value="3"/>
</dbReference>
<dbReference type="SUPFAM" id="SSF48371">
    <property type="entry name" value="ARM repeat"/>
    <property type="match status" value="1"/>
</dbReference>